<feature type="compositionally biased region" description="Low complexity" evidence="1">
    <location>
        <begin position="231"/>
        <end position="246"/>
    </location>
</feature>
<evidence type="ECO:0000313" key="5">
    <source>
        <dbReference type="Proteomes" id="UP000838763"/>
    </source>
</evidence>
<feature type="region of interest" description="Disordered" evidence="1">
    <location>
        <begin position="202"/>
        <end position="272"/>
    </location>
</feature>
<name>A0A9P1M915_9PEZI</name>
<feature type="compositionally biased region" description="Low complexity" evidence="1">
    <location>
        <begin position="498"/>
        <end position="536"/>
    </location>
</feature>
<feature type="compositionally biased region" description="Low complexity" evidence="1">
    <location>
        <begin position="749"/>
        <end position="779"/>
    </location>
</feature>
<protein>
    <recommendedName>
        <fullName evidence="3">Apple domain-containing protein</fullName>
    </recommendedName>
</protein>
<dbReference type="AlphaFoldDB" id="A0A9P1M915"/>
<sequence>MLSLVPLALGLSTLFHPVSARRSQCSARSRSTVLSYPTDGPDDPTGTGQPPETTTAPPVKRAVVNTCSNGNFAGYDPNWRNGIYGFNSTGDVMLLQQYGYQGDGSEEAGCVQMAAGPGRKRQVSDTWDASLEQFFPYLEPDTSYTIRIWYTILSSSVEGACRINGYYGDTLFDSTDPFPLVTDAVVGQSPWYEFLTTAGVTTSEGGFTQPPVTVTTDNDPVSTSTEEESSQDSGTTAEPTAEPTSTDDGGAVTTTTSDGESSPTTTPDSVCVAATGPPALGKGCGLRRALTTNYYQRVGPDEITQAACAAACHNDANCQSFAWGPWYTDSTGVTAKGCANACFLWSTGFEAASASTSTTDLLGFDRSCIAEVDCATQPSGEACLNLSYSRPCSQAMGKPKSCALPMHTVMLASLCGSNGCRDLCAQYPSCKSFSGGFGSWYECKLYSEPMSQVMEAGGSVLFTDMDCFECTPDAPSVKYLPQLADPTNMPAFDCTVPASTSTSTSPPSSTATETETETETPATATETDSPTATPTSTGCQTGQTCSAVLLAPASASCGNRGDVVYDAWSCSAFAHDSAQNSCVFIGAKLSAAGFTASSTSNRVWYDRECFECTTCQDTPSSASSAPTQSTTTTPTSDCPLDWGQGCTLATTTPADTLCRVVGSPMEEAYAVPLDIFPYQDNFWQCAALCTQQFGCRAFAHDPATQVCAMISRRLSAAEFTTGASYDLTWYDMDCFKCTDCQEVPPMPTPSAETTPSTSDISSTSSASSTSSPPAETTSCTVPTPFLSETTLCGMPGSAGNQVQSAALQNYVIKPVENLAACALVCLEREDCLSFSYIAESRVCYPYRAGLANLGLSYFGLHGRHYARVAIMIYRNHDAVFPKPALINWHGSGFVFPSLSIDHEYCSQIAQKAGIFVLDADYRKSPEHPYPAPVEDVEDVLAWVGEQSTFIDASRLAVSGFSAGAVLAFVAASVLRSSYPKLNIRAALGVYPGTDLATDPQTRIIPAPVQPIPPKVLDIFLTRTRR</sequence>
<dbReference type="SUPFAM" id="SSF53474">
    <property type="entry name" value="alpha/beta-Hydrolases"/>
    <property type="match status" value="1"/>
</dbReference>
<feature type="compositionally biased region" description="Polar residues" evidence="1">
    <location>
        <begin position="202"/>
        <end position="221"/>
    </location>
</feature>
<feature type="domain" description="Apple" evidence="3">
    <location>
        <begin position="284"/>
        <end position="368"/>
    </location>
</feature>
<dbReference type="Pfam" id="PF07859">
    <property type="entry name" value="Abhydrolase_3"/>
    <property type="match status" value="1"/>
</dbReference>
<keyword evidence="5" id="KW-1185">Reference proteome</keyword>
<evidence type="ECO:0000259" key="3">
    <source>
        <dbReference type="PROSITE" id="PS50948"/>
    </source>
</evidence>
<accession>A0A9P1M915</accession>
<feature type="region of interest" description="Disordered" evidence="1">
    <location>
        <begin position="746"/>
        <end position="779"/>
    </location>
</feature>
<dbReference type="PROSITE" id="PS50948">
    <property type="entry name" value="PAN"/>
    <property type="match status" value="3"/>
</dbReference>
<dbReference type="InterPro" id="IPR013094">
    <property type="entry name" value="AB_hydrolase_3"/>
</dbReference>
<dbReference type="Gene3D" id="3.40.50.1820">
    <property type="entry name" value="alpha/beta hydrolase"/>
    <property type="match status" value="1"/>
</dbReference>
<dbReference type="InterPro" id="IPR050466">
    <property type="entry name" value="Carboxylest/Gibb_receptor"/>
</dbReference>
<feature type="signal peptide" evidence="2">
    <location>
        <begin position="1"/>
        <end position="20"/>
    </location>
</feature>
<feature type="domain" description="Apple" evidence="3">
    <location>
        <begin position="658"/>
        <end position="734"/>
    </location>
</feature>
<evidence type="ECO:0000313" key="4">
    <source>
        <dbReference type="EMBL" id="CAI4212773.1"/>
    </source>
</evidence>
<dbReference type="InterPro" id="IPR029058">
    <property type="entry name" value="AB_hydrolase_fold"/>
</dbReference>
<keyword evidence="2" id="KW-0732">Signal</keyword>
<feature type="domain" description="Apple" evidence="3">
    <location>
        <begin position="792"/>
        <end position="869"/>
    </location>
</feature>
<dbReference type="PANTHER" id="PTHR23024:SF242">
    <property type="entry name" value="ALPHA_BETA HYDROLASE FOLD-3 DOMAIN-CONTAINING PROTEIN-RELATED"/>
    <property type="match status" value="1"/>
</dbReference>
<feature type="region of interest" description="Disordered" evidence="1">
    <location>
        <begin position="497"/>
        <end position="536"/>
    </location>
</feature>
<feature type="chain" id="PRO_5040317531" description="Apple domain-containing protein" evidence="2">
    <location>
        <begin position="21"/>
        <end position="1025"/>
    </location>
</feature>
<feature type="compositionally biased region" description="Polar residues" evidence="1">
    <location>
        <begin position="252"/>
        <end position="268"/>
    </location>
</feature>
<evidence type="ECO:0000256" key="1">
    <source>
        <dbReference type="SAM" id="MobiDB-lite"/>
    </source>
</evidence>
<dbReference type="Pfam" id="PF14295">
    <property type="entry name" value="PAN_4"/>
    <property type="match status" value="3"/>
</dbReference>
<comment type="caution">
    <text evidence="4">The sequence shown here is derived from an EMBL/GenBank/DDBJ whole genome shotgun (WGS) entry which is preliminary data.</text>
</comment>
<dbReference type="PANTHER" id="PTHR23024">
    <property type="entry name" value="ARYLACETAMIDE DEACETYLASE"/>
    <property type="match status" value="1"/>
</dbReference>
<dbReference type="EMBL" id="CALLCH030000006">
    <property type="protein sequence ID" value="CAI4212773.1"/>
    <property type="molecule type" value="Genomic_DNA"/>
</dbReference>
<feature type="region of interest" description="Disordered" evidence="1">
    <location>
        <begin position="26"/>
        <end position="57"/>
    </location>
</feature>
<reference evidence="4" key="1">
    <citation type="submission" date="2022-11" db="EMBL/GenBank/DDBJ databases">
        <authorList>
            <person name="Scott C."/>
            <person name="Bruce N."/>
        </authorList>
    </citation>
    <scope>NUCLEOTIDE SEQUENCE</scope>
</reference>
<gene>
    <name evidence="4" type="ORF">PPNO1_LOCUS2521</name>
</gene>
<dbReference type="InterPro" id="IPR003609">
    <property type="entry name" value="Pan_app"/>
</dbReference>
<dbReference type="Proteomes" id="UP000838763">
    <property type="component" value="Unassembled WGS sequence"/>
</dbReference>
<proteinExistence type="predicted"/>
<evidence type="ECO:0000256" key="2">
    <source>
        <dbReference type="SAM" id="SignalP"/>
    </source>
</evidence>
<organism evidence="4 5">
    <name type="scientific">Parascedosporium putredinis</name>
    <dbReference type="NCBI Taxonomy" id="1442378"/>
    <lineage>
        <taxon>Eukaryota</taxon>
        <taxon>Fungi</taxon>
        <taxon>Dikarya</taxon>
        <taxon>Ascomycota</taxon>
        <taxon>Pezizomycotina</taxon>
        <taxon>Sordariomycetes</taxon>
        <taxon>Hypocreomycetidae</taxon>
        <taxon>Microascales</taxon>
        <taxon>Microascaceae</taxon>
        <taxon>Parascedosporium</taxon>
    </lineage>
</organism>
<dbReference type="SUPFAM" id="SSF57414">
    <property type="entry name" value="Hairpin loop containing domain-like"/>
    <property type="match status" value="1"/>
</dbReference>
<dbReference type="GO" id="GO:0016787">
    <property type="term" value="F:hydrolase activity"/>
    <property type="evidence" value="ECO:0007669"/>
    <property type="project" value="InterPro"/>
</dbReference>
<dbReference type="OrthoDB" id="5241071at2759"/>